<comment type="caution">
    <text evidence="3">The sequence shown here is derived from an EMBL/GenBank/DDBJ whole genome shotgun (WGS) entry which is preliminary data.</text>
</comment>
<evidence type="ECO:0000313" key="3">
    <source>
        <dbReference type="EMBL" id="KAJ3446913.1"/>
    </source>
</evidence>
<feature type="compositionally biased region" description="Basic residues" evidence="2">
    <location>
        <begin position="342"/>
        <end position="365"/>
    </location>
</feature>
<dbReference type="EMBL" id="JANTQA010000018">
    <property type="protein sequence ID" value="KAJ3446913.1"/>
    <property type="molecule type" value="Genomic_DNA"/>
</dbReference>
<proteinExistence type="predicted"/>
<dbReference type="Proteomes" id="UP001146793">
    <property type="component" value="Unassembled WGS sequence"/>
</dbReference>
<reference evidence="3" key="1">
    <citation type="submission" date="2022-08" db="EMBL/GenBank/DDBJ databases">
        <title>Novel sulphate-reducing endosymbionts in the free-living metamonad Anaeramoeba.</title>
        <authorList>
            <person name="Jerlstrom-Hultqvist J."/>
            <person name="Cepicka I."/>
            <person name="Gallot-Lavallee L."/>
            <person name="Salas-Leiva D."/>
            <person name="Curtis B.A."/>
            <person name="Zahonova K."/>
            <person name="Pipaliya S."/>
            <person name="Dacks J."/>
            <person name="Roger A.J."/>
        </authorList>
    </citation>
    <scope>NUCLEOTIDE SEQUENCE</scope>
    <source>
        <strain evidence="3">Busselton2</strain>
    </source>
</reference>
<evidence type="ECO:0000313" key="4">
    <source>
        <dbReference type="Proteomes" id="UP001146793"/>
    </source>
</evidence>
<gene>
    <name evidence="3" type="ORF">M0812_07908</name>
</gene>
<feature type="coiled-coil region" evidence="1">
    <location>
        <begin position="97"/>
        <end position="131"/>
    </location>
</feature>
<name>A0AAV8A2Y0_9EUKA</name>
<evidence type="ECO:0000256" key="2">
    <source>
        <dbReference type="SAM" id="MobiDB-lite"/>
    </source>
</evidence>
<sequence length="498" mass="58145">MSKKIFIANLQFKNVNYDNCKASFDNQILTLQTNTFSVCQSITRNSKICEEYTSFSLQIKPTPQSEPFFLRFENKKDFLQFLILIHKKIESIKNSFKQIEKTELEEINLKIKELQEKQKKLLHKKKQRQIKKEKAFVMASKGQYVVNCSFGKFGVAKKAKILISSNGLKLNHKSVENTQFTINDKTKVLYIIGNLCGLQLISNVNLYLEFEDKNLCKIFQEQLSGFCTTFSLKKKMNPRFFCHKSEDPNEKGAQVSVQILEDGIVVNQIKSDLVSAAFNQASRIFINEKKPKCCLIHLNETVITYFTFKTGREAKRFAQLFEQKLENFKHEMNKKMKEKALRNKKNKKNTLKQKATSKKNKNKTINKKEKGETEKGEGKIIKKNNKKRKNEKKKEIGEMLIADNINTQSKLIEPKKGKIIMNSKKMKIRKGDIEIILKISGIIHFDKDKLIKIQSEEKNVNLFLEFETIDQIQDFNKLITKFQHNINKRETLKNKKKK</sequence>
<organism evidence="3 4">
    <name type="scientific">Anaeramoeba flamelloides</name>
    <dbReference type="NCBI Taxonomy" id="1746091"/>
    <lineage>
        <taxon>Eukaryota</taxon>
        <taxon>Metamonada</taxon>
        <taxon>Anaeramoebidae</taxon>
        <taxon>Anaeramoeba</taxon>
    </lineage>
</organism>
<keyword evidence="1" id="KW-0175">Coiled coil</keyword>
<evidence type="ECO:0000256" key="1">
    <source>
        <dbReference type="SAM" id="Coils"/>
    </source>
</evidence>
<accession>A0AAV8A2Y0</accession>
<feature type="compositionally biased region" description="Basic and acidic residues" evidence="2">
    <location>
        <begin position="366"/>
        <end position="380"/>
    </location>
</feature>
<feature type="region of interest" description="Disordered" evidence="2">
    <location>
        <begin position="335"/>
        <end position="392"/>
    </location>
</feature>
<feature type="compositionally biased region" description="Basic residues" evidence="2">
    <location>
        <begin position="381"/>
        <end position="391"/>
    </location>
</feature>
<protein>
    <submittedName>
        <fullName evidence="3">Microtubule-associated protein</fullName>
    </submittedName>
</protein>
<dbReference type="AlphaFoldDB" id="A0AAV8A2Y0"/>